<name>I5AXL9_EUBC6</name>
<dbReference type="AlphaFoldDB" id="I5AXL9"/>
<accession>I5AXL9</accession>
<reference evidence="1 2" key="2">
    <citation type="submission" date="2012-02" db="EMBL/GenBank/DDBJ databases">
        <title>Improved High-Quality Draft sequence of Eubacterium cellulosolvens 6.</title>
        <authorList>
            <consortium name="US DOE Joint Genome Institute"/>
            <person name="Lucas S."/>
            <person name="Han J."/>
            <person name="Lapidus A."/>
            <person name="Cheng J.-F."/>
            <person name="Goodwin L."/>
            <person name="Pitluck S."/>
            <person name="Peters L."/>
            <person name="Mikhailova N."/>
            <person name="Gu W."/>
            <person name="Detter J.C."/>
            <person name="Han C."/>
            <person name="Tapia R."/>
            <person name="Land M."/>
            <person name="Hauser L."/>
            <person name="Kyrpides N."/>
            <person name="Ivanova N."/>
            <person name="Pagani I."/>
            <person name="Johnson E."/>
            <person name="Mukhopadhyay B."/>
            <person name="Anderson I."/>
            <person name="Woyke T."/>
        </authorList>
    </citation>
    <scope>NUCLEOTIDE SEQUENCE [LARGE SCALE GENOMIC DNA]</scope>
    <source>
        <strain evidence="1 2">6</strain>
    </source>
</reference>
<evidence type="ECO:0000313" key="1">
    <source>
        <dbReference type="EMBL" id="EIM58542.1"/>
    </source>
</evidence>
<organism evidence="1 2">
    <name type="scientific">Eubacterium cellulosolvens (strain ATCC 43171 / JCM 9499 / 6)</name>
    <name type="common">Cillobacterium cellulosolvens</name>
    <dbReference type="NCBI Taxonomy" id="633697"/>
    <lineage>
        <taxon>Bacteria</taxon>
        <taxon>Bacillati</taxon>
        <taxon>Bacillota</taxon>
        <taxon>Clostridia</taxon>
        <taxon>Eubacteriales</taxon>
        <taxon>Eubacteriaceae</taxon>
        <taxon>Eubacterium</taxon>
    </lineage>
</organism>
<keyword evidence="2" id="KW-1185">Reference proteome</keyword>
<dbReference type="EMBL" id="CM001487">
    <property type="protein sequence ID" value="EIM58542.1"/>
    <property type="molecule type" value="Genomic_DNA"/>
</dbReference>
<dbReference type="Proteomes" id="UP000005753">
    <property type="component" value="Chromosome"/>
</dbReference>
<proteinExistence type="predicted"/>
<dbReference type="OrthoDB" id="6194521at2"/>
<evidence type="ECO:0000313" key="2">
    <source>
        <dbReference type="Proteomes" id="UP000005753"/>
    </source>
</evidence>
<sequence>MKEAYNCGVVIPDYDTIITDGDFSQNDLFYPSKEWIATLSHRQILAVIAWHFRRDHFNEGSWISETVAKGYMATLADALVD</sequence>
<dbReference type="HOGENOM" id="CLU_2568730_0_0_9"/>
<reference evidence="1 2" key="1">
    <citation type="submission" date="2010-08" db="EMBL/GenBank/DDBJ databases">
        <authorList>
            <consortium name="US DOE Joint Genome Institute (JGI-PGF)"/>
            <person name="Lucas S."/>
            <person name="Copeland A."/>
            <person name="Lapidus A."/>
            <person name="Cheng J.-F."/>
            <person name="Bruce D."/>
            <person name="Goodwin L."/>
            <person name="Pitluck S."/>
            <person name="Land M.L."/>
            <person name="Hauser L."/>
            <person name="Chang Y.-J."/>
            <person name="Anderson I.J."/>
            <person name="Johnson E."/>
            <person name="Mulhopadhyay B."/>
            <person name="Kyrpides N."/>
            <person name="Woyke T.J."/>
        </authorList>
    </citation>
    <scope>NUCLEOTIDE SEQUENCE [LARGE SCALE GENOMIC DNA]</scope>
    <source>
        <strain evidence="1 2">6</strain>
    </source>
</reference>
<gene>
    <name evidence="1" type="ORF">EubceDRAFT1_2844</name>
</gene>
<protein>
    <submittedName>
        <fullName evidence="1">Uncharacterized protein</fullName>
    </submittedName>
</protein>